<dbReference type="EMBL" id="CAJNXB010004412">
    <property type="protein sequence ID" value="CAF3375489.1"/>
    <property type="molecule type" value="Genomic_DNA"/>
</dbReference>
<feature type="compositionally biased region" description="Low complexity" evidence="1">
    <location>
        <begin position="540"/>
        <end position="552"/>
    </location>
</feature>
<evidence type="ECO:0000256" key="1">
    <source>
        <dbReference type="SAM" id="MobiDB-lite"/>
    </source>
</evidence>
<gene>
    <name evidence="2" type="ORF">TIS948_LOCUS25455</name>
</gene>
<reference evidence="2" key="1">
    <citation type="submission" date="2021-02" db="EMBL/GenBank/DDBJ databases">
        <authorList>
            <person name="Nowell W R."/>
        </authorList>
    </citation>
    <scope>NUCLEOTIDE SEQUENCE</scope>
</reference>
<accession>A0A817Y8V2</accession>
<evidence type="ECO:0000313" key="3">
    <source>
        <dbReference type="Proteomes" id="UP000663825"/>
    </source>
</evidence>
<dbReference type="AlphaFoldDB" id="A0A817Y8V2"/>
<name>A0A817Y8V2_9BILA</name>
<comment type="caution">
    <text evidence="2">The sequence shown here is derived from an EMBL/GenBank/DDBJ whole genome shotgun (WGS) entry which is preliminary data.</text>
</comment>
<dbReference type="OrthoDB" id="10049949at2759"/>
<proteinExistence type="predicted"/>
<feature type="compositionally biased region" description="Polar residues" evidence="1">
    <location>
        <begin position="46"/>
        <end position="84"/>
    </location>
</feature>
<protein>
    <submittedName>
        <fullName evidence="2">Uncharacterized protein</fullName>
    </submittedName>
</protein>
<feature type="region of interest" description="Disordered" evidence="1">
    <location>
        <begin position="415"/>
        <end position="448"/>
    </location>
</feature>
<feature type="compositionally biased region" description="Polar residues" evidence="1">
    <location>
        <begin position="420"/>
        <end position="448"/>
    </location>
</feature>
<evidence type="ECO:0000313" key="2">
    <source>
        <dbReference type="EMBL" id="CAF3375489.1"/>
    </source>
</evidence>
<sequence length="566" mass="64192">MLLYLDEDIDCSTLVLLQQNDVCEIFPRMKDRVKFIDQRLKLVSSCNSPSENNTSATDLFHSTSSLSQGVDESQENDSPNSSFVHGNKQADNVHETALSDSSSNLYTSVNDDISPQPKLPLDYEGPHITSRMKQFIEDQNLSKFSAHTKLRSELLSLLFDDVTNQYQLIYPSNNEYLAIAKAIVKKMCVPPALIPQHIERKSMIEQAERRIDDIPIINLADQENASLLSMVDQMKNELDKDYPDNNLLRHLWIQSFNTRRLCIRESKINVILERFPGYPRPEMILAEVKECAGIDMEENVNELLPKLFDCLPDNNYSLSDALPIRIIRILCKLFGDPVANIFTYGDPLVPYPCMKIHDDKFALYLDFCLITETTSCSIALALLISFYYVFEVRFGPHNRSSRLLYGTAEPIIEQTEQEQHASSDLNSPGSTDTENQPSNDQNDDNLSVATNSKNEKRCNHLTNAYPPPKPQRNSSVMLQKEITSSIFLQTASNNNCSRQTIINQIDQSSLKQPCSIKQNTFAESEEHHPHAKRKRKQPESSSSSTTTTTTTTKNSARLLAKRARID</sequence>
<feature type="region of interest" description="Disordered" evidence="1">
    <location>
        <begin position="46"/>
        <end position="87"/>
    </location>
</feature>
<feature type="region of interest" description="Disordered" evidence="1">
    <location>
        <begin position="521"/>
        <end position="566"/>
    </location>
</feature>
<organism evidence="2 3">
    <name type="scientific">Rotaria socialis</name>
    <dbReference type="NCBI Taxonomy" id="392032"/>
    <lineage>
        <taxon>Eukaryota</taxon>
        <taxon>Metazoa</taxon>
        <taxon>Spiralia</taxon>
        <taxon>Gnathifera</taxon>
        <taxon>Rotifera</taxon>
        <taxon>Eurotatoria</taxon>
        <taxon>Bdelloidea</taxon>
        <taxon>Philodinida</taxon>
        <taxon>Philodinidae</taxon>
        <taxon>Rotaria</taxon>
    </lineage>
</organism>
<dbReference type="Proteomes" id="UP000663825">
    <property type="component" value="Unassembled WGS sequence"/>
</dbReference>